<dbReference type="AlphaFoldDB" id="A0A8S9UD55"/>
<sequence length="539" mass="61493">MDRQSHPSFHTNNEVVSSSATLYETGRTRNVYGEHVGYERSRALTLNEIPEVVEQWRSCAERAKEAGFDGIELHAARGYLIDQFLQSCTNQRTDSHGGSFESRYRFLNDVIEAVKTVYPADRIGARTAPNSPYGGMGSMLSCSHGLEGVGADAHYHDKCRPLITFDAKKAFKGTVIANKGYSRDIAEGVLRSGSADLVGFARMFMANPDLVDRFKNGWPLTPLMDYEFFWDPVKGDEGYTTLSNFEPIISLFILLQLSRAGSVEDVVHAPADEDLSAWDEVTNVEIIDTKDKDDVEHEQLNNQDEDSPHERKLSPGERLATEEEERWQRTLEEVKRREREEELHALESTPEVDSSELEQTAYYRDSYEQEVTDPLDEDIAFDSHLESQRRLNEEESQANEDEQEALPVIPGLTDVELIAFNAEYANAEVLDKIIDWSYDQVADTSRYRDNYIHVEDLYQFLLKTLNPLDEEIDADDEQILTDAVTELRRQQGLVDDEQILYRGFIARGMPLRFLQSLAHEMHQTVQSRRLQASTGRDEL</sequence>
<evidence type="ECO:0000313" key="3">
    <source>
        <dbReference type="EMBL" id="KAF4138510.1"/>
    </source>
</evidence>
<evidence type="ECO:0000313" key="4">
    <source>
        <dbReference type="Proteomes" id="UP000704712"/>
    </source>
</evidence>
<feature type="region of interest" description="Disordered" evidence="1">
    <location>
        <begin position="288"/>
        <end position="358"/>
    </location>
</feature>
<evidence type="ECO:0000259" key="2">
    <source>
        <dbReference type="Pfam" id="PF00724"/>
    </source>
</evidence>
<dbReference type="InterPro" id="IPR013785">
    <property type="entry name" value="Aldolase_TIM"/>
</dbReference>
<proteinExistence type="predicted"/>
<dbReference type="PANTHER" id="PTHR22893:SF91">
    <property type="entry name" value="NADPH DEHYDROGENASE 2-RELATED"/>
    <property type="match status" value="1"/>
</dbReference>
<dbReference type="SUPFAM" id="SSF51395">
    <property type="entry name" value="FMN-linked oxidoreductases"/>
    <property type="match status" value="1"/>
</dbReference>
<feature type="compositionally biased region" description="Basic and acidic residues" evidence="1">
    <location>
        <begin position="306"/>
        <end position="345"/>
    </location>
</feature>
<dbReference type="InterPro" id="IPR045247">
    <property type="entry name" value="Oye-like"/>
</dbReference>
<feature type="domain" description="NADH:flavin oxidoreductase/NADH oxidase N-terminal" evidence="2">
    <location>
        <begin position="37"/>
        <end position="139"/>
    </location>
</feature>
<feature type="compositionally biased region" description="Basic and acidic residues" evidence="1">
    <location>
        <begin position="288"/>
        <end position="299"/>
    </location>
</feature>
<comment type="caution">
    <text evidence="3">The sequence shown here is derived from an EMBL/GenBank/DDBJ whole genome shotgun (WGS) entry which is preliminary data.</text>
</comment>
<dbReference type="EMBL" id="JAACNO010001667">
    <property type="protein sequence ID" value="KAF4138510.1"/>
    <property type="molecule type" value="Genomic_DNA"/>
</dbReference>
<evidence type="ECO:0000256" key="1">
    <source>
        <dbReference type="SAM" id="MobiDB-lite"/>
    </source>
</evidence>
<organism evidence="3 4">
    <name type="scientific">Phytophthora infestans</name>
    <name type="common">Potato late blight agent</name>
    <name type="synonym">Botrytis infestans</name>
    <dbReference type="NCBI Taxonomy" id="4787"/>
    <lineage>
        <taxon>Eukaryota</taxon>
        <taxon>Sar</taxon>
        <taxon>Stramenopiles</taxon>
        <taxon>Oomycota</taxon>
        <taxon>Peronosporomycetes</taxon>
        <taxon>Peronosporales</taxon>
        <taxon>Peronosporaceae</taxon>
        <taxon>Phytophthora</taxon>
    </lineage>
</organism>
<dbReference type="PANTHER" id="PTHR22893">
    <property type="entry name" value="NADH OXIDOREDUCTASE-RELATED"/>
    <property type="match status" value="1"/>
</dbReference>
<dbReference type="GO" id="GO:0016491">
    <property type="term" value="F:oxidoreductase activity"/>
    <property type="evidence" value="ECO:0007669"/>
    <property type="project" value="InterPro"/>
</dbReference>
<protein>
    <submittedName>
        <fullName evidence="3">NADH:flavin oxidoreductase / NADH oxidase family</fullName>
    </submittedName>
</protein>
<accession>A0A8S9UD55</accession>
<reference evidence="3" key="1">
    <citation type="submission" date="2020-03" db="EMBL/GenBank/DDBJ databases">
        <title>Hybrid Assembly of Korean Phytophthora infestans isolates.</title>
        <authorList>
            <person name="Prokchorchik M."/>
            <person name="Lee Y."/>
            <person name="Seo J."/>
            <person name="Cho J.-H."/>
            <person name="Park Y.-E."/>
            <person name="Jang D.-C."/>
            <person name="Im J.-S."/>
            <person name="Choi J.-G."/>
            <person name="Park H.-J."/>
            <person name="Lee G.-B."/>
            <person name="Lee Y.-G."/>
            <person name="Hong S.-Y."/>
            <person name="Cho K."/>
            <person name="Sohn K.H."/>
        </authorList>
    </citation>
    <scope>NUCLEOTIDE SEQUENCE</scope>
    <source>
        <strain evidence="3">KR_2_A2</strain>
    </source>
</reference>
<gene>
    <name evidence="3" type="ORF">GN958_ATG12252</name>
</gene>
<dbReference type="InterPro" id="IPR001155">
    <property type="entry name" value="OxRdtase_FMN_N"/>
</dbReference>
<dbReference type="GO" id="GO:0010181">
    <property type="term" value="F:FMN binding"/>
    <property type="evidence" value="ECO:0007669"/>
    <property type="project" value="InterPro"/>
</dbReference>
<dbReference type="Proteomes" id="UP000704712">
    <property type="component" value="Unassembled WGS sequence"/>
</dbReference>
<name>A0A8S9UD55_PHYIN</name>
<dbReference type="Pfam" id="PF00724">
    <property type="entry name" value="Oxidored_FMN"/>
    <property type="match status" value="1"/>
</dbReference>
<dbReference type="Gene3D" id="3.20.20.70">
    <property type="entry name" value="Aldolase class I"/>
    <property type="match status" value="1"/>
</dbReference>